<dbReference type="OrthoDB" id="236568at2"/>
<dbReference type="GO" id="GO:0000156">
    <property type="term" value="F:phosphorelay response regulator activity"/>
    <property type="evidence" value="ECO:0007669"/>
    <property type="project" value="InterPro"/>
</dbReference>
<feature type="domain" description="HTH LytTR-type" evidence="3">
    <location>
        <begin position="133"/>
        <end position="235"/>
    </location>
</feature>
<dbReference type="PROSITE" id="PS50110">
    <property type="entry name" value="RESPONSE_REGULATORY"/>
    <property type="match status" value="1"/>
</dbReference>
<feature type="domain" description="Response regulatory" evidence="2">
    <location>
        <begin position="4"/>
        <end position="118"/>
    </location>
</feature>
<evidence type="ECO:0000259" key="2">
    <source>
        <dbReference type="PROSITE" id="PS50110"/>
    </source>
</evidence>
<protein>
    <submittedName>
        <fullName evidence="4">Response regulator transcription factor</fullName>
    </submittedName>
</protein>
<dbReference type="EMBL" id="VRSW01000001">
    <property type="protein sequence ID" value="TXK06557.1"/>
    <property type="molecule type" value="Genomic_DNA"/>
</dbReference>
<keyword evidence="5" id="KW-1185">Reference proteome</keyword>
<feature type="modified residue" description="4-aspartylphosphate" evidence="1">
    <location>
        <position position="55"/>
    </location>
</feature>
<evidence type="ECO:0000313" key="5">
    <source>
        <dbReference type="Proteomes" id="UP000321196"/>
    </source>
</evidence>
<evidence type="ECO:0000259" key="3">
    <source>
        <dbReference type="PROSITE" id="PS50930"/>
    </source>
</evidence>
<dbReference type="PANTHER" id="PTHR37299:SF1">
    <property type="entry name" value="STAGE 0 SPORULATION PROTEIN A HOMOLOG"/>
    <property type="match status" value="1"/>
</dbReference>
<proteinExistence type="predicted"/>
<dbReference type="GO" id="GO:0003677">
    <property type="term" value="F:DNA binding"/>
    <property type="evidence" value="ECO:0007669"/>
    <property type="project" value="InterPro"/>
</dbReference>
<dbReference type="Pfam" id="PF00072">
    <property type="entry name" value="Response_reg"/>
    <property type="match status" value="1"/>
</dbReference>
<dbReference type="AlphaFoldDB" id="A0A5C8HSV5"/>
<dbReference type="SMART" id="SM00448">
    <property type="entry name" value="REC"/>
    <property type="match status" value="1"/>
</dbReference>
<comment type="caution">
    <text evidence="4">The sequence shown here is derived from an EMBL/GenBank/DDBJ whole genome shotgun (WGS) entry which is preliminary data.</text>
</comment>
<evidence type="ECO:0000313" key="4">
    <source>
        <dbReference type="EMBL" id="TXK06557.1"/>
    </source>
</evidence>
<dbReference type="InterPro" id="IPR011006">
    <property type="entry name" value="CheY-like_superfamily"/>
</dbReference>
<dbReference type="InterPro" id="IPR001789">
    <property type="entry name" value="Sig_transdc_resp-reg_receiver"/>
</dbReference>
<dbReference type="RefSeq" id="WP_147825362.1">
    <property type="nucleotide sequence ID" value="NZ_BAAARG010000001.1"/>
</dbReference>
<dbReference type="PANTHER" id="PTHR37299">
    <property type="entry name" value="TRANSCRIPTIONAL REGULATOR-RELATED"/>
    <property type="match status" value="1"/>
</dbReference>
<dbReference type="PROSITE" id="PS50930">
    <property type="entry name" value="HTH_LYTTR"/>
    <property type="match status" value="1"/>
</dbReference>
<sequence length="236" mass="25867">MTVDILIADDEAPALDELTALLRADARIGEIYRASSGADALRILSEVSVAVVFLDIHMPGLGGLDLARALQQFQQRPAVIFVTADDSRAVDAFDVAAVDYLLKPVRLERLAVALGRAIDANLAGAPAVSDEKIPVTVGSETRLIRRTDVRWVHAQGDYSRLWTSSGGHLIRTPISELEERWYSAGFVRIHRSYLVHRDAVMSVHLSGNAPTVTLAEIELPVSRRLTATVRERLLRA</sequence>
<dbReference type="Gene3D" id="3.40.50.2300">
    <property type="match status" value="1"/>
</dbReference>
<dbReference type="Proteomes" id="UP000321196">
    <property type="component" value="Unassembled WGS sequence"/>
</dbReference>
<dbReference type="InterPro" id="IPR046947">
    <property type="entry name" value="LytR-like"/>
</dbReference>
<organism evidence="4 5">
    <name type="scientific">Microbacterium mitrae</name>
    <dbReference type="NCBI Taxonomy" id="664640"/>
    <lineage>
        <taxon>Bacteria</taxon>
        <taxon>Bacillati</taxon>
        <taxon>Actinomycetota</taxon>
        <taxon>Actinomycetes</taxon>
        <taxon>Micrococcales</taxon>
        <taxon>Microbacteriaceae</taxon>
        <taxon>Microbacterium</taxon>
    </lineage>
</organism>
<name>A0A5C8HSV5_9MICO</name>
<dbReference type="SUPFAM" id="SSF52172">
    <property type="entry name" value="CheY-like"/>
    <property type="match status" value="1"/>
</dbReference>
<keyword evidence="1" id="KW-0597">Phosphoprotein</keyword>
<accession>A0A5C8HSV5</accession>
<evidence type="ECO:0000256" key="1">
    <source>
        <dbReference type="PROSITE-ProRule" id="PRU00169"/>
    </source>
</evidence>
<dbReference type="InterPro" id="IPR007492">
    <property type="entry name" value="LytTR_DNA-bd_dom"/>
</dbReference>
<reference evidence="4 5" key="1">
    <citation type="submission" date="2019-08" db="EMBL/GenBank/DDBJ databases">
        <authorList>
            <person name="Dong K."/>
        </authorList>
    </citation>
    <scope>NUCLEOTIDE SEQUENCE [LARGE SCALE GENOMIC DNA]</scope>
    <source>
        <strain evidence="4 5">M4-8</strain>
    </source>
</reference>
<dbReference type="SMART" id="SM00850">
    <property type="entry name" value="LytTR"/>
    <property type="match status" value="1"/>
</dbReference>
<gene>
    <name evidence="4" type="ORF">FVP60_06330</name>
</gene>
<dbReference type="Pfam" id="PF04397">
    <property type="entry name" value="LytTR"/>
    <property type="match status" value="1"/>
</dbReference>
<dbReference type="Gene3D" id="2.40.50.1020">
    <property type="entry name" value="LytTr DNA-binding domain"/>
    <property type="match status" value="1"/>
</dbReference>